<feature type="region of interest" description="Disordered" evidence="7">
    <location>
        <begin position="153"/>
        <end position="244"/>
    </location>
</feature>
<comment type="subcellular location">
    <subcellularLocation>
        <location evidence="1">Endoplasmic reticulum membrane</location>
        <topology evidence="1">Peripheral membrane protein</topology>
    </subcellularLocation>
</comment>
<dbReference type="PANTHER" id="PTHR13254:SF0">
    <property type="entry name" value="GOLGIN SUBFAMILY A MEMBER 7_ERF4 DOMAIN-CONTAINING PROTEIN"/>
    <property type="match status" value="1"/>
</dbReference>
<evidence type="ECO:0000256" key="7">
    <source>
        <dbReference type="SAM" id="MobiDB-lite"/>
    </source>
</evidence>
<gene>
    <name evidence="9" type="ORF">BDV24DRAFT_178601</name>
</gene>
<dbReference type="GO" id="GO:0005789">
    <property type="term" value="C:endoplasmic reticulum membrane"/>
    <property type="evidence" value="ECO:0007669"/>
    <property type="project" value="UniProtKB-SubCell"/>
</dbReference>
<dbReference type="InterPro" id="IPR019383">
    <property type="entry name" value="Golgin_A_7/ERF4"/>
</dbReference>
<dbReference type="GO" id="GO:0006612">
    <property type="term" value="P:protein targeting to membrane"/>
    <property type="evidence" value="ECO:0007669"/>
    <property type="project" value="TreeGrafter"/>
</dbReference>
<comment type="subunit">
    <text evidence="3">Interacts with ERF2.</text>
</comment>
<dbReference type="Proteomes" id="UP000325558">
    <property type="component" value="Unassembled WGS sequence"/>
</dbReference>
<feature type="domain" description="Golgin subfamily A member 7/ERF4" evidence="8">
    <location>
        <begin position="309"/>
        <end position="425"/>
    </location>
</feature>
<dbReference type="AlphaFoldDB" id="A0A5N6XVU8"/>
<reference evidence="9" key="1">
    <citation type="submission" date="2019-04" db="EMBL/GenBank/DDBJ databases">
        <title>Friends and foes A comparative genomics study of 23 Aspergillus species from section Flavi.</title>
        <authorList>
            <consortium name="DOE Joint Genome Institute"/>
            <person name="Kjaerbolling I."/>
            <person name="Vesth T."/>
            <person name="Frisvad J.C."/>
            <person name="Nybo J.L."/>
            <person name="Theobald S."/>
            <person name="Kildgaard S."/>
            <person name="Isbrandt T."/>
            <person name="Kuo A."/>
            <person name="Sato A."/>
            <person name="Lyhne E.K."/>
            <person name="Kogle M.E."/>
            <person name="Wiebenga A."/>
            <person name="Kun R.S."/>
            <person name="Lubbers R.J."/>
            <person name="Makela M.R."/>
            <person name="Barry K."/>
            <person name="Chovatia M."/>
            <person name="Clum A."/>
            <person name="Daum C."/>
            <person name="Haridas S."/>
            <person name="He G."/>
            <person name="LaButti K."/>
            <person name="Lipzen A."/>
            <person name="Mondo S."/>
            <person name="Riley R."/>
            <person name="Salamov A."/>
            <person name="Simmons B.A."/>
            <person name="Magnuson J.K."/>
            <person name="Henrissat B."/>
            <person name="Mortensen U.H."/>
            <person name="Larsen T.O."/>
            <person name="Devries R.P."/>
            <person name="Grigoriev I.V."/>
            <person name="Machida M."/>
            <person name="Baker S.E."/>
            <person name="Andersen M.R."/>
        </authorList>
    </citation>
    <scope>NUCLEOTIDE SEQUENCE</scope>
    <source>
        <strain evidence="9">CBS 117612</strain>
    </source>
</reference>
<dbReference type="EMBL" id="ML737197">
    <property type="protein sequence ID" value="KAE8336339.1"/>
    <property type="molecule type" value="Genomic_DNA"/>
</dbReference>
<name>A0A5N6XVU8_9EURO</name>
<organism evidence="9">
    <name type="scientific">Aspergillus arachidicola</name>
    <dbReference type="NCBI Taxonomy" id="656916"/>
    <lineage>
        <taxon>Eukaryota</taxon>
        <taxon>Fungi</taxon>
        <taxon>Dikarya</taxon>
        <taxon>Ascomycota</taxon>
        <taxon>Pezizomycotina</taxon>
        <taxon>Eurotiomycetes</taxon>
        <taxon>Eurotiomycetidae</taxon>
        <taxon>Eurotiales</taxon>
        <taxon>Aspergillaceae</taxon>
        <taxon>Aspergillus</taxon>
        <taxon>Aspergillus subgen. Circumdati</taxon>
    </lineage>
</organism>
<accession>A0A5N6XVU8</accession>
<keyword evidence="5" id="KW-0256">Endoplasmic reticulum</keyword>
<dbReference type="OrthoDB" id="5377273at2759"/>
<evidence type="ECO:0000256" key="6">
    <source>
        <dbReference type="ARBA" id="ARBA00023136"/>
    </source>
</evidence>
<evidence type="ECO:0000259" key="8">
    <source>
        <dbReference type="Pfam" id="PF10256"/>
    </source>
</evidence>
<evidence type="ECO:0000256" key="3">
    <source>
        <dbReference type="ARBA" id="ARBA00011396"/>
    </source>
</evidence>
<dbReference type="GO" id="GO:0031211">
    <property type="term" value="C:endoplasmic reticulum palmitoyltransferase complex"/>
    <property type="evidence" value="ECO:0007669"/>
    <property type="project" value="TreeGrafter"/>
</dbReference>
<evidence type="ECO:0000313" key="9">
    <source>
        <dbReference type="EMBL" id="KAE8336339.1"/>
    </source>
</evidence>
<evidence type="ECO:0000256" key="4">
    <source>
        <dbReference type="ARBA" id="ARBA00018463"/>
    </source>
</evidence>
<evidence type="ECO:0000256" key="1">
    <source>
        <dbReference type="ARBA" id="ARBA00004406"/>
    </source>
</evidence>
<keyword evidence="6" id="KW-0472">Membrane</keyword>
<proteinExistence type="inferred from homology"/>
<comment type="similarity">
    <text evidence="2">Belongs to the ERF4 family.</text>
</comment>
<dbReference type="InterPro" id="IPR051371">
    <property type="entry name" value="Ras_palmitoyltransferase"/>
</dbReference>
<evidence type="ECO:0000256" key="2">
    <source>
        <dbReference type="ARBA" id="ARBA00007732"/>
    </source>
</evidence>
<dbReference type="Pfam" id="PF10256">
    <property type="entry name" value="Erf4"/>
    <property type="match status" value="1"/>
</dbReference>
<evidence type="ECO:0000256" key="5">
    <source>
        <dbReference type="ARBA" id="ARBA00022824"/>
    </source>
</evidence>
<protein>
    <recommendedName>
        <fullName evidence="4">Ras modification protein ERF4</fullName>
    </recommendedName>
</protein>
<feature type="compositionally biased region" description="Basic and acidic residues" evidence="7">
    <location>
        <begin position="219"/>
        <end position="229"/>
    </location>
</feature>
<sequence length="454" mass="51165">MSRFDRVVTLTLPLSASRPPISIPPRLLINSVLHFFSQQSSPRRPFLSPCLLLLVSHIFSTRRPCRKRRLSRLGILLFYPRPRLKSLPCPRVAIEARAGFWTPSSILRPPSVRLANPVNYVPRITPITVPHPFQGSEENLCLETHRDAYPLLSIPEQRRSRLTPSPNSLVVERSQGETDSGRSSIAVPRAQRRSGTFNEDWPLQEMPESAGNHGSPEAHSIRPPDRAHLSQDPVVDRSNPLDERPRHIQSQASLRSQAQIASIPSHTGQHPGGENDVAEELAWGPAHPCYPHTNPHVSVRSQEYHTTRIIRIRRDWMVRGDLAPTFSNLYPEILDPLLPEQEFRRIIATVNDKLVKAFDPFSLRNWIDGALALLTGWIWEDIGATGVKSQLKQIEDWVDNWNREVGAKDGVYIWSLRQTAYMSLDIQIPDPKVGIIPSERGPSLPGTRPSSGVV</sequence>
<dbReference type="PANTHER" id="PTHR13254">
    <property type="entry name" value="GOLGI AUTOANTIGEN, GOLGIN SUBFAMILY A, 7"/>
    <property type="match status" value="1"/>
</dbReference>